<feature type="domain" description="Atg6 BARA" evidence="4">
    <location>
        <begin position="302"/>
        <end position="515"/>
    </location>
</feature>
<evidence type="ECO:0000313" key="6">
    <source>
        <dbReference type="EMBL" id="KAL3232226.1"/>
    </source>
</evidence>
<dbReference type="Pfam" id="PF04111">
    <property type="entry name" value="APG6"/>
    <property type="match status" value="1"/>
</dbReference>
<dbReference type="Pfam" id="PF17675">
    <property type="entry name" value="APG6_N"/>
    <property type="match status" value="1"/>
</dbReference>
<dbReference type="PANTHER" id="PTHR12768:SF4">
    <property type="entry name" value="BECLIN-1"/>
    <property type="match status" value="1"/>
</dbReference>
<feature type="compositionally biased region" description="Basic and acidic residues" evidence="3">
    <location>
        <begin position="115"/>
        <end position="127"/>
    </location>
</feature>
<evidence type="ECO:0008006" key="8">
    <source>
        <dbReference type="Google" id="ProtNLM"/>
    </source>
</evidence>
<dbReference type="Proteomes" id="UP001623330">
    <property type="component" value="Unassembled WGS sequence"/>
</dbReference>
<dbReference type="InterPro" id="IPR040455">
    <property type="entry name" value="Atg6_BARA"/>
</dbReference>
<dbReference type="InterPro" id="IPR038274">
    <property type="entry name" value="Atg6/Beclin_C_sf"/>
</dbReference>
<reference evidence="6 7" key="1">
    <citation type="submission" date="2024-05" db="EMBL/GenBank/DDBJ databases">
        <title>Long read based assembly of the Candida bracarensis genome reveals expanded adhesin content.</title>
        <authorList>
            <person name="Marcet-Houben M."/>
            <person name="Ksiezopolska E."/>
            <person name="Gabaldon T."/>
        </authorList>
    </citation>
    <scope>NUCLEOTIDE SEQUENCE [LARGE SCALE GENOMIC DNA]</scope>
    <source>
        <strain evidence="6 7">CBM6</strain>
    </source>
</reference>
<evidence type="ECO:0000259" key="5">
    <source>
        <dbReference type="Pfam" id="PF17675"/>
    </source>
</evidence>
<feature type="domain" description="Atg6/beclin coiled-coil" evidence="5">
    <location>
        <begin position="164"/>
        <end position="299"/>
    </location>
</feature>
<keyword evidence="7" id="KW-1185">Reference proteome</keyword>
<feature type="coiled-coil region" evidence="2">
    <location>
        <begin position="208"/>
        <end position="263"/>
    </location>
</feature>
<feature type="compositionally biased region" description="Basic and acidic residues" evidence="3">
    <location>
        <begin position="97"/>
        <end position="106"/>
    </location>
</feature>
<proteinExistence type="inferred from homology"/>
<protein>
    <recommendedName>
        <fullName evidence="8">Autophagy-related protein 6</fullName>
    </recommendedName>
</protein>
<dbReference type="InterPro" id="IPR041691">
    <property type="entry name" value="Atg6/beclin_CC"/>
</dbReference>
<dbReference type="PANTHER" id="PTHR12768">
    <property type="entry name" value="BECLIN 1"/>
    <property type="match status" value="1"/>
</dbReference>
<evidence type="ECO:0000256" key="2">
    <source>
        <dbReference type="SAM" id="Coils"/>
    </source>
</evidence>
<dbReference type="InterPro" id="IPR007243">
    <property type="entry name" value="Atg6/Beclin"/>
</dbReference>
<evidence type="ECO:0000259" key="4">
    <source>
        <dbReference type="Pfam" id="PF04111"/>
    </source>
</evidence>
<keyword evidence="2" id="KW-0175">Coiled coil</keyword>
<evidence type="ECO:0000313" key="7">
    <source>
        <dbReference type="Proteomes" id="UP001623330"/>
    </source>
</evidence>
<evidence type="ECO:0000256" key="1">
    <source>
        <dbReference type="ARBA" id="ARBA00005965"/>
    </source>
</evidence>
<dbReference type="EMBL" id="JBEVYD010000005">
    <property type="protein sequence ID" value="KAL3232226.1"/>
    <property type="molecule type" value="Genomic_DNA"/>
</dbReference>
<feature type="region of interest" description="Disordered" evidence="3">
    <location>
        <begin position="97"/>
        <end position="137"/>
    </location>
</feature>
<organism evidence="6 7">
    <name type="scientific">Nakaseomyces bracarensis</name>
    <dbReference type="NCBI Taxonomy" id="273131"/>
    <lineage>
        <taxon>Eukaryota</taxon>
        <taxon>Fungi</taxon>
        <taxon>Dikarya</taxon>
        <taxon>Ascomycota</taxon>
        <taxon>Saccharomycotina</taxon>
        <taxon>Saccharomycetes</taxon>
        <taxon>Saccharomycetales</taxon>
        <taxon>Saccharomycetaceae</taxon>
        <taxon>Nakaseomyces</taxon>
    </lineage>
</organism>
<comment type="similarity">
    <text evidence="1">Belongs to the beclin family.</text>
</comment>
<dbReference type="Gene3D" id="1.10.418.40">
    <property type="entry name" value="Autophagy protein 6/Beclin 1"/>
    <property type="match status" value="1"/>
</dbReference>
<name>A0ABR4NU27_9SACH</name>
<accession>A0ABR4NU27</accession>
<sequence length="521" mass="60381">MSELELDSLKVYKCQNCHLPLQLDPTLLDLSRSQRALLVPSKNEKRTYKLGEHEQELLGKVKQGAELRKALKDDAKDSGYLFVNTIDNVPEISKKMNKNEKEVQEKVEDDISDQGESRKIDLEKSEYESETEREDTTKTLSTQIVRLSKLFEIMSTSDGNIDYPICQDCCNILIKRLKSDYEKAIKERDLYYQFLKRLEKQNSGGLNKETLDEKKKEYQNEGKLLDEEREQLLKELLIKEAEEEELDEELTKLAEKVKLLEADKQQQLRFKNAENWSRIKVKNDIQSLHFQYETELNRLDQLRKTNIYNESFRISHFGPFATINDLRLGSYDDCKVSHFEINAALGQVVLLLVTITSNLNIKLIGYKLQPLGSTSKISRFIEIKNEWETYDLFLETGFNLRKLFKKETGFDRGLESILQVLEQVSRGLSDIDSRRVSADQTYESVNNGENVTRRSVSARSTNSNHVNEYELPYTIDNDLINGITVKLYGAEPNLEWTTAMKFLLTNAKWLLAYSSSKLSKL</sequence>
<gene>
    <name evidence="6" type="ORF">RNJ44_04142</name>
</gene>
<comment type="caution">
    <text evidence="6">The sequence shown here is derived from an EMBL/GenBank/DDBJ whole genome shotgun (WGS) entry which is preliminary data.</text>
</comment>
<evidence type="ECO:0000256" key="3">
    <source>
        <dbReference type="SAM" id="MobiDB-lite"/>
    </source>
</evidence>